<proteinExistence type="predicted"/>
<dbReference type="KEGG" id="noa:BKM31_17610"/>
<evidence type="ECO:0000313" key="2">
    <source>
        <dbReference type="EMBL" id="AQZ63036.1"/>
    </source>
</evidence>
<feature type="region of interest" description="Disordered" evidence="1">
    <location>
        <begin position="102"/>
        <end position="132"/>
    </location>
</feature>
<evidence type="ECO:0000313" key="3">
    <source>
        <dbReference type="Proteomes" id="UP000190797"/>
    </source>
</evidence>
<gene>
    <name evidence="2" type="ORF">BKM31_17610</name>
</gene>
<dbReference type="EMBL" id="CP017717">
    <property type="protein sequence ID" value="AQZ63036.1"/>
    <property type="molecule type" value="Genomic_DNA"/>
</dbReference>
<organism evidence="2 3">
    <name type="scientific">[Actinomadura] parvosata subsp. kistnae</name>
    <dbReference type="NCBI Taxonomy" id="1909395"/>
    <lineage>
        <taxon>Bacteria</taxon>
        <taxon>Bacillati</taxon>
        <taxon>Actinomycetota</taxon>
        <taxon>Actinomycetes</taxon>
        <taxon>Streptosporangiales</taxon>
        <taxon>Streptosporangiaceae</taxon>
        <taxon>Nonomuraea</taxon>
    </lineage>
</organism>
<sequence>MLVAVGVDADRQVGGLGLDAVVVADLDHDGVQEHHRVDRFQRPGLPGADLFQHGVGDVGDGLVTEFDLVDLAQVVLDIAHTHAVRVQADDHVVQAAGDAAGPLGHQHRLEGTGPVPGHGQPDRPDPGLHGLADPAVAGVARAVAGHLVLAIAQMRRQLGLQRAFQHRLDQLAEHRAFTGQPQPAGAVA</sequence>
<name>A0A1U9ZYJ6_9ACTN</name>
<reference evidence="3" key="1">
    <citation type="journal article" date="2017" name="Med. Chem. Commun.">
        <title>Nonomuraea sp. ATCC 55076 harbours the largest actinomycete chromosome to date and the kistamicin biosynthetic gene cluster.</title>
        <authorList>
            <person name="Nazari B."/>
            <person name="Forneris C.C."/>
            <person name="Gibson M.I."/>
            <person name="Moon K."/>
            <person name="Schramma K.R."/>
            <person name="Seyedsayamdost M.R."/>
        </authorList>
    </citation>
    <scope>NUCLEOTIDE SEQUENCE [LARGE SCALE GENOMIC DNA]</scope>
    <source>
        <strain evidence="3">ATCC 55076</strain>
    </source>
</reference>
<keyword evidence="3" id="KW-1185">Reference proteome</keyword>
<evidence type="ECO:0000256" key="1">
    <source>
        <dbReference type="SAM" id="MobiDB-lite"/>
    </source>
</evidence>
<dbReference type="AlphaFoldDB" id="A0A1U9ZYJ6"/>
<dbReference type="Proteomes" id="UP000190797">
    <property type="component" value="Chromosome"/>
</dbReference>
<accession>A0A1U9ZYJ6</accession>
<protein>
    <submittedName>
        <fullName evidence="2">Uncharacterized protein</fullName>
    </submittedName>
</protein>